<name>A0A7S4S0H5_9STRA</name>
<organism evidence="1">
    <name type="scientific">Ditylum brightwellii</name>
    <dbReference type="NCBI Taxonomy" id="49249"/>
    <lineage>
        <taxon>Eukaryota</taxon>
        <taxon>Sar</taxon>
        <taxon>Stramenopiles</taxon>
        <taxon>Ochrophyta</taxon>
        <taxon>Bacillariophyta</taxon>
        <taxon>Mediophyceae</taxon>
        <taxon>Lithodesmiophycidae</taxon>
        <taxon>Lithodesmiales</taxon>
        <taxon>Lithodesmiaceae</taxon>
        <taxon>Ditylum</taxon>
    </lineage>
</organism>
<sequence length="161" mass="18028">MHRASFYVVSALLDSFPGAIQEENTKCQMPLHLACQMGTSMDVIQLLLDKWLEANENRNNDSVESLRRLAYGNTKILLFHVSSLFHEEQNTPSPSEILSFFINGKWWNGALVVVNRYPAVTKTLDLNTTVMADFLSTIGKSCSLTTMSCVIQNEPDLLEGV</sequence>
<gene>
    <name evidence="1" type="ORF">DBRI00130_LOCUS27242</name>
</gene>
<dbReference type="EMBL" id="HBNS01034873">
    <property type="protein sequence ID" value="CAE4630724.1"/>
    <property type="molecule type" value="Transcribed_RNA"/>
</dbReference>
<dbReference type="AlphaFoldDB" id="A0A7S4S0H5"/>
<proteinExistence type="predicted"/>
<evidence type="ECO:0000313" key="1">
    <source>
        <dbReference type="EMBL" id="CAE4630724.1"/>
    </source>
</evidence>
<reference evidence="1" key="1">
    <citation type="submission" date="2021-01" db="EMBL/GenBank/DDBJ databases">
        <authorList>
            <person name="Corre E."/>
            <person name="Pelletier E."/>
            <person name="Niang G."/>
            <person name="Scheremetjew M."/>
            <person name="Finn R."/>
            <person name="Kale V."/>
            <person name="Holt S."/>
            <person name="Cochrane G."/>
            <person name="Meng A."/>
            <person name="Brown T."/>
            <person name="Cohen L."/>
        </authorList>
    </citation>
    <scope>NUCLEOTIDE SEQUENCE</scope>
    <source>
        <strain evidence="1">GSO104</strain>
    </source>
</reference>
<protein>
    <submittedName>
        <fullName evidence="1">Uncharacterized protein</fullName>
    </submittedName>
</protein>
<accession>A0A7S4S0H5</accession>